<feature type="domain" description="ABC3 transporter permease C-terminal" evidence="7">
    <location>
        <begin position="255"/>
        <end position="377"/>
    </location>
</feature>
<dbReference type="PANTHER" id="PTHR30489:SF0">
    <property type="entry name" value="LIPOPROTEIN-RELEASING SYSTEM TRANSMEMBRANE PROTEIN LOLE"/>
    <property type="match status" value="1"/>
</dbReference>
<dbReference type="AlphaFoldDB" id="A0A101FVK5"/>
<dbReference type="Pfam" id="PF12704">
    <property type="entry name" value="MacB_PCD"/>
    <property type="match status" value="1"/>
</dbReference>
<feature type="transmembrane region" description="Helical" evidence="6">
    <location>
        <begin position="254"/>
        <end position="278"/>
    </location>
</feature>
<evidence type="ECO:0000256" key="1">
    <source>
        <dbReference type="ARBA" id="ARBA00004651"/>
    </source>
</evidence>
<keyword evidence="3 6" id="KW-0812">Transmembrane</keyword>
<comment type="subcellular location">
    <subcellularLocation>
        <location evidence="1">Cell membrane</location>
        <topology evidence="1">Multi-pass membrane protein</topology>
    </subcellularLocation>
</comment>
<keyword evidence="2" id="KW-1003">Cell membrane</keyword>
<gene>
    <name evidence="9" type="ORF">XD72_0367</name>
    <name evidence="10" type="ORF">XE07_0031</name>
</gene>
<dbReference type="GO" id="GO:0044874">
    <property type="term" value="P:lipoprotein localization to outer membrane"/>
    <property type="evidence" value="ECO:0007669"/>
    <property type="project" value="TreeGrafter"/>
</dbReference>
<dbReference type="Proteomes" id="UP000053961">
    <property type="component" value="Unassembled WGS sequence"/>
</dbReference>
<dbReference type="InterPro" id="IPR025857">
    <property type="entry name" value="MacB_PCD"/>
</dbReference>
<accession>A0A101FVK5</accession>
<evidence type="ECO:0000256" key="6">
    <source>
        <dbReference type="SAM" id="Phobius"/>
    </source>
</evidence>
<evidence type="ECO:0000256" key="2">
    <source>
        <dbReference type="ARBA" id="ARBA00022475"/>
    </source>
</evidence>
<feature type="transmembrane region" description="Helical" evidence="6">
    <location>
        <begin position="343"/>
        <end position="364"/>
    </location>
</feature>
<dbReference type="Proteomes" id="UP000057043">
    <property type="component" value="Unassembled WGS sequence"/>
</dbReference>
<evidence type="ECO:0000313" key="12">
    <source>
        <dbReference type="Proteomes" id="UP000057043"/>
    </source>
</evidence>
<evidence type="ECO:0000256" key="3">
    <source>
        <dbReference type="ARBA" id="ARBA00022692"/>
    </source>
</evidence>
<proteinExistence type="predicted"/>
<keyword evidence="5 6" id="KW-0472">Membrane</keyword>
<feature type="transmembrane region" description="Helical" evidence="6">
    <location>
        <begin position="18"/>
        <end position="38"/>
    </location>
</feature>
<evidence type="ECO:0000256" key="4">
    <source>
        <dbReference type="ARBA" id="ARBA00022989"/>
    </source>
</evidence>
<feature type="transmembrane region" description="Helical" evidence="6">
    <location>
        <begin position="299"/>
        <end position="323"/>
    </location>
</feature>
<evidence type="ECO:0000256" key="5">
    <source>
        <dbReference type="ARBA" id="ARBA00023136"/>
    </source>
</evidence>
<dbReference type="EMBL" id="LGFT01000006">
    <property type="protein sequence ID" value="KUK45232.1"/>
    <property type="molecule type" value="Genomic_DNA"/>
</dbReference>
<evidence type="ECO:0000313" key="9">
    <source>
        <dbReference type="EMBL" id="KUK45232.1"/>
    </source>
</evidence>
<reference evidence="10" key="1">
    <citation type="journal article" date="2015" name="MBio">
        <title>Genome-resolved metagenomic analysis reveals roles for candidate phyla and other microbial community members in biogeochemical transformations in oil reservoirs.</title>
        <authorList>
            <person name="Hu P."/>
            <person name="Tom L."/>
            <person name="Singh A."/>
            <person name="Thomas B.C."/>
            <person name="Baker B.J."/>
            <person name="Piceno Y.M."/>
            <person name="Andersen G.L."/>
            <person name="Banfield J.F."/>
        </authorList>
    </citation>
    <scope>NUCLEOTIDE SEQUENCE [LARGE SCALE GENOMIC DNA]</scope>
    <source>
        <strain evidence="10">56_747</strain>
    </source>
</reference>
<dbReference type="PATRIC" id="fig|301375.6.peg.1029"/>
<dbReference type="GO" id="GO:0098797">
    <property type="term" value="C:plasma membrane protein complex"/>
    <property type="evidence" value="ECO:0007669"/>
    <property type="project" value="TreeGrafter"/>
</dbReference>
<reference evidence="11 12" key="2">
    <citation type="journal article" date="2015" name="MBio">
        <title>Genome-Resolved Metagenomic Analysis Reveals Roles for Candidate Phyla and Other Microbial Community Members in Biogeochemical Transformations in Oil Reservoirs.</title>
        <authorList>
            <person name="Hu P."/>
            <person name="Tom L."/>
            <person name="Singh A."/>
            <person name="Thomas B.C."/>
            <person name="Baker B.J."/>
            <person name="Piceno Y.M."/>
            <person name="Andersen G.L."/>
            <person name="Banfield J.F."/>
        </authorList>
    </citation>
    <scope>NUCLEOTIDE SEQUENCE [LARGE SCALE GENOMIC DNA]</scope>
    <source>
        <strain evidence="9">57_489</strain>
    </source>
</reference>
<evidence type="ECO:0000259" key="7">
    <source>
        <dbReference type="Pfam" id="PF02687"/>
    </source>
</evidence>
<name>A0A101FVK5_9EURY</name>
<evidence type="ECO:0000313" key="11">
    <source>
        <dbReference type="Proteomes" id="UP000053961"/>
    </source>
</evidence>
<evidence type="ECO:0000259" key="8">
    <source>
        <dbReference type="Pfam" id="PF12704"/>
    </source>
</evidence>
<dbReference type="InterPro" id="IPR051447">
    <property type="entry name" value="Lipoprotein-release_system"/>
</dbReference>
<comment type="caution">
    <text evidence="9">The sequence shown here is derived from an EMBL/GenBank/DDBJ whole genome shotgun (WGS) entry which is preliminary data.</text>
</comment>
<keyword evidence="4 6" id="KW-1133">Transmembrane helix</keyword>
<feature type="domain" description="MacB-like periplasmic core" evidence="8">
    <location>
        <begin position="19"/>
        <end position="226"/>
    </location>
</feature>
<protein>
    <submittedName>
        <fullName evidence="9">ABC transporter, permease protein</fullName>
    </submittedName>
</protein>
<dbReference type="PANTHER" id="PTHR30489">
    <property type="entry name" value="LIPOPROTEIN-RELEASING SYSTEM TRANSMEMBRANE PROTEIN LOLE"/>
    <property type="match status" value="1"/>
</dbReference>
<dbReference type="Pfam" id="PF02687">
    <property type="entry name" value="FtsX"/>
    <property type="match status" value="1"/>
</dbReference>
<evidence type="ECO:0000313" key="10">
    <source>
        <dbReference type="EMBL" id="KUK97617.1"/>
    </source>
</evidence>
<dbReference type="InterPro" id="IPR003838">
    <property type="entry name" value="ABC3_permease_C"/>
</dbReference>
<sequence length="384" mass="42575">MFELSIAERHILGNPKMVLFTVLSVALAVGVIVVLIGLTEGYKQNLIDNTIENSPHVTVDPKLDEDYVYLYRTLSSIARERPEVLAASPRLVGRAAAKYKDNVEGVTFIGADPVQEDILLRVREDMVWGDYYDLRFKRYAAVVGDKLAENLELKRGDDFRLFRQDLTIQVKAVGIIDTGTGLDSTLVYLPLETAQILLGDGDVVTEMGLRLSDIYAAPAVAADLNERTRYKAESWQEKSRDILDQLETQQVYSVIFYILIAIIAGFGIANTMIMIITRRTKEIGILMAMGADRISIMKIFVLESVILGPPSALLGGGLAYVAAKFIGTIEVPAEMYMTDRMTVILELDTFLYVALFALIVNFLAGIYPAYKASRLDPVEAIATE</sequence>
<organism evidence="9 12">
    <name type="scientific">Methanothrix harundinacea</name>
    <dbReference type="NCBI Taxonomy" id="301375"/>
    <lineage>
        <taxon>Archaea</taxon>
        <taxon>Methanobacteriati</taxon>
        <taxon>Methanobacteriota</taxon>
        <taxon>Stenosarchaea group</taxon>
        <taxon>Methanomicrobia</taxon>
        <taxon>Methanotrichales</taxon>
        <taxon>Methanotrichaceae</taxon>
        <taxon>Methanothrix</taxon>
    </lineage>
</organism>
<dbReference type="EMBL" id="LGHB01000001">
    <property type="protein sequence ID" value="KUK97617.1"/>
    <property type="molecule type" value="Genomic_DNA"/>
</dbReference>